<comment type="caution">
    <text evidence="1">The sequence shown here is derived from an EMBL/GenBank/DDBJ whole genome shotgun (WGS) entry which is preliminary data.</text>
</comment>
<dbReference type="AlphaFoldDB" id="T0FGQ3"/>
<dbReference type="OrthoDB" id="325453at2"/>
<dbReference type="EMBL" id="AHMO02000004">
    <property type="protein sequence ID" value="EQA46802.1"/>
    <property type="molecule type" value="Genomic_DNA"/>
</dbReference>
<sequence>MSEFKEKLKRIKFEFYDHVVRDILVSLDNSLFMPAMILSFRSIEYLGFSPNWNPEEDEETDSFKRFLSEYMSYVNSSYKKTNIQSFLNSIKCYLLNPYGNGKKISGPLSVPRYETYPFESHLTESEEYGQPKEITIWIFEFIADVITGVEKYFSEVSDTFPISDWYEMLFVRTGISEGLNDFGSRKYKKESYSKLHPSLKCLDDRELDFLSIKNSILNSLLKRQGYA</sequence>
<dbReference type="STRING" id="1049789.LEP1GSC050_0688"/>
<dbReference type="RefSeq" id="WP_010569179.1">
    <property type="nucleotide sequence ID" value="NZ_AHMO02000004.1"/>
</dbReference>
<organism evidence="1 2">
    <name type="scientific">Leptospira broomii serovar Hurstbridge str. 5399</name>
    <dbReference type="NCBI Taxonomy" id="1049789"/>
    <lineage>
        <taxon>Bacteria</taxon>
        <taxon>Pseudomonadati</taxon>
        <taxon>Spirochaetota</taxon>
        <taxon>Spirochaetia</taxon>
        <taxon>Leptospirales</taxon>
        <taxon>Leptospiraceae</taxon>
        <taxon>Leptospira</taxon>
    </lineage>
</organism>
<keyword evidence="2" id="KW-1185">Reference proteome</keyword>
<name>T0FGQ3_9LEPT</name>
<protein>
    <submittedName>
        <fullName evidence="1">Uncharacterized protein</fullName>
    </submittedName>
</protein>
<dbReference type="Proteomes" id="UP000015454">
    <property type="component" value="Unassembled WGS sequence"/>
</dbReference>
<gene>
    <name evidence="1" type="ORF">LEP1GSC050_0688</name>
</gene>
<accession>T0FGQ3</accession>
<evidence type="ECO:0000313" key="2">
    <source>
        <dbReference type="Proteomes" id="UP000015454"/>
    </source>
</evidence>
<reference evidence="1" key="1">
    <citation type="submission" date="2013-05" db="EMBL/GenBank/DDBJ databases">
        <authorList>
            <person name="Harkins D.M."/>
            <person name="Durkin A.S."/>
            <person name="Brinkac L.M."/>
            <person name="Haft D.H."/>
            <person name="Selengut J.D."/>
            <person name="Sanka R."/>
            <person name="DePew J."/>
            <person name="Purushe J."/>
            <person name="Hartskeerl R.A."/>
            <person name="Ahmed A."/>
            <person name="van der Linden H."/>
            <person name="Goris M.G.A."/>
            <person name="Vinetz J.M."/>
            <person name="Sutton G.G."/>
            <person name="Nierman W.C."/>
            <person name="Fouts D.E."/>
        </authorList>
    </citation>
    <scope>NUCLEOTIDE SEQUENCE [LARGE SCALE GENOMIC DNA]</scope>
    <source>
        <strain evidence="1">5399</strain>
    </source>
</reference>
<proteinExistence type="predicted"/>
<evidence type="ECO:0000313" key="1">
    <source>
        <dbReference type="EMBL" id="EQA46802.1"/>
    </source>
</evidence>